<organism evidence="7 8">
    <name type="scientific">Proteus penneri</name>
    <dbReference type="NCBI Taxonomy" id="102862"/>
    <lineage>
        <taxon>Bacteria</taxon>
        <taxon>Pseudomonadati</taxon>
        <taxon>Pseudomonadota</taxon>
        <taxon>Gammaproteobacteria</taxon>
        <taxon>Enterobacterales</taxon>
        <taxon>Morganellaceae</taxon>
        <taxon>Proteus</taxon>
    </lineage>
</organism>
<dbReference type="InterPro" id="IPR050263">
    <property type="entry name" value="Bact_Fimbrial_Adh_Pro"/>
</dbReference>
<comment type="subcellular location">
    <subcellularLocation>
        <location evidence="1">Fimbrium</location>
    </subcellularLocation>
</comment>
<evidence type="ECO:0000313" key="8">
    <source>
        <dbReference type="Proteomes" id="UP000183920"/>
    </source>
</evidence>
<evidence type="ECO:0000256" key="3">
    <source>
        <dbReference type="ARBA" id="ARBA00022729"/>
    </source>
</evidence>
<evidence type="ECO:0000313" key="7">
    <source>
        <dbReference type="EMBL" id="CRL65349.1"/>
    </source>
</evidence>
<reference evidence="8" key="1">
    <citation type="submission" date="2015-06" db="EMBL/GenBank/DDBJ databases">
        <authorList>
            <person name="Urmite Genomes"/>
        </authorList>
    </citation>
    <scope>NUCLEOTIDE SEQUENCE [LARGE SCALE GENOMIC DNA]</scope>
    <source>
        <strain evidence="8">CSUR P1867</strain>
    </source>
</reference>
<evidence type="ECO:0000259" key="6">
    <source>
        <dbReference type="Pfam" id="PF22003"/>
    </source>
</evidence>
<dbReference type="Gene3D" id="2.60.40.3310">
    <property type="match status" value="1"/>
</dbReference>
<dbReference type="EMBL" id="CVRY01000008">
    <property type="protein sequence ID" value="CRL65349.1"/>
    <property type="molecule type" value="Genomic_DNA"/>
</dbReference>
<dbReference type="Gene3D" id="2.60.40.1090">
    <property type="entry name" value="Fimbrial-type adhesion domain"/>
    <property type="match status" value="1"/>
</dbReference>
<name>A0A0G4QI99_9GAMM</name>
<protein>
    <submittedName>
        <fullName evidence="7">Fimbria adhesin protein</fullName>
    </submittedName>
</protein>
<dbReference type="InterPro" id="IPR000259">
    <property type="entry name" value="Adhesion_dom_fimbrial"/>
</dbReference>
<evidence type="ECO:0000256" key="4">
    <source>
        <dbReference type="ARBA" id="ARBA00023263"/>
    </source>
</evidence>
<feature type="domain" description="MrkD-like receptor binding" evidence="6">
    <location>
        <begin position="80"/>
        <end position="168"/>
    </location>
</feature>
<feature type="domain" description="Fimbrial-type adhesion" evidence="5">
    <location>
        <begin position="198"/>
        <end position="329"/>
    </location>
</feature>
<dbReference type="PANTHER" id="PTHR33420:SF3">
    <property type="entry name" value="FIMBRIAL SUBUNIT ELFA"/>
    <property type="match status" value="1"/>
</dbReference>
<dbReference type="AlphaFoldDB" id="A0A0G4QI99"/>
<evidence type="ECO:0000256" key="1">
    <source>
        <dbReference type="ARBA" id="ARBA00004561"/>
    </source>
</evidence>
<dbReference type="GO" id="GO:0009289">
    <property type="term" value="C:pilus"/>
    <property type="evidence" value="ECO:0007669"/>
    <property type="project" value="UniProtKB-SubCell"/>
</dbReference>
<gene>
    <name evidence="7" type="primary">mrkD_2</name>
    <name evidence="7" type="ORF">BN1804_03463</name>
</gene>
<accession>A0A0G4QI99</accession>
<dbReference type="InterPro" id="IPR036937">
    <property type="entry name" value="Adhesion_dom_fimbrial_sf"/>
</dbReference>
<dbReference type="InterPro" id="IPR054160">
    <property type="entry name" value="MrkD_recept-bd"/>
</dbReference>
<dbReference type="Proteomes" id="UP000183920">
    <property type="component" value="Unassembled WGS sequence"/>
</dbReference>
<dbReference type="PROSITE" id="PS51257">
    <property type="entry name" value="PROKAR_LIPOPROTEIN"/>
    <property type="match status" value="1"/>
</dbReference>
<dbReference type="GO" id="GO:0043709">
    <property type="term" value="P:cell adhesion involved in single-species biofilm formation"/>
    <property type="evidence" value="ECO:0007669"/>
    <property type="project" value="TreeGrafter"/>
</dbReference>
<dbReference type="InterPro" id="IPR008966">
    <property type="entry name" value="Adhesion_dom_sf"/>
</dbReference>
<dbReference type="Pfam" id="PF00419">
    <property type="entry name" value="Fimbrial"/>
    <property type="match status" value="1"/>
</dbReference>
<keyword evidence="3" id="KW-0732">Signal</keyword>
<evidence type="ECO:0000259" key="5">
    <source>
        <dbReference type="Pfam" id="PF00419"/>
    </source>
</evidence>
<comment type="similarity">
    <text evidence="2">Belongs to the fimbrial protein family.</text>
</comment>
<sequence>MENIIIKPLLLGGILIYSTYSTAACIQNPNYNNVIVDVPNRVFNIQHDDLTTRTLATITLNYRPANITSFKGNSGECGRNAFIKGDFINGWIPNSNRIAATNIPGIGIKVKMNNMGYLNLKYTGTNQPSNAIIEKFQIINPAWTVEIIKTGRVTQSGVLKGGNLARMIQHNTLPANHQWILSTLRIPIGAIKVNSLKCTTKSDSYNINLGTWYDTQFKNIGDVSQNVNVPITLSCAAGTNIKATVTSSAGYIDANTGKLNLSGSNRATGIGIQIVNSNNNPIKLNTKLNLQNNVPSGDYIFNWKARYIKTGNKITAGTANSVATVNILYE</sequence>
<keyword evidence="4" id="KW-0281">Fimbrium</keyword>
<dbReference type="RefSeq" id="WP_072065128.1">
    <property type="nucleotide sequence ID" value="NZ_CVRY01000008.1"/>
</dbReference>
<dbReference type="SUPFAM" id="SSF49401">
    <property type="entry name" value="Bacterial adhesins"/>
    <property type="match status" value="1"/>
</dbReference>
<evidence type="ECO:0000256" key="2">
    <source>
        <dbReference type="ARBA" id="ARBA00006671"/>
    </source>
</evidence>
<proteinExistence type="inferred from homology"/>
<dbReference type="PANTHER" id="PTHR33420">
    <property type="entry name" value="FIMBRIAL SUBUNIT ELFA-RELATED"/>
    <property type="match status" value="1"/>
</dbReference>
<dbReference type="Pfam" id="PF22003">
    <property type="entry name" value="MrkDrd"/>
    <property type="match status" value="1"/>
</dbReference>